<reference evidence="4" key="1">
    <citation type="journal article" date="2014" name="Int. J. Syst. Evol. Microbiol.">
        <title>Complete genome sequence of Corynebacterium casei LMG S-19264T (=DSM 44701T), isolated from a smear-ripened cheese.</title>
        <authorList>
            <consortium name="US DOE Joint Genome Institute (JGI-PGF)"/>
            <person name="Walter F."/>
            <person name="Albersmeier A."/>
            <person name="Kalinowski J."/>
            <person name="Ruckert C."/>
        </authorList>
    </citation>
    <scope>NUCLEOTIDE SEQUENCE</scope>
    <source>
        <strain evidence="4">JCM 14371</strain>
    </source>
</reference>
<evidence type="ECO:0000313" key="5">
    <source>
        <dbReference type="Proteomes" id="UP000635726"/>
    </source>
</evidence>
<proteinExistence type="inferred from homology"/>
<dbReference type="GO" id="GO:0016491">
    <property type="term" value="F:oxidoreductase activity"/>
    <property type="evidence" value="ECO:0007669"/>
    <property type="project" value="UniProtKB-KW"/>
</dbReference>
<evidence type="ECO:0000256" key="2">
    <source>
        <dbReference type="ARBA" id="ARBA00023002"/>
    </source>
</evidence>
<dbReference type="PANTHER" id="PTHR44196:SF1">
    <property type="entry name" value="DEHYDROGENASE_REDUCTASE SDR FAMILY MEMBER 7B"/>
    <property type="match status" value="1"/>
</dbReference>
<dbReference type="Proteomes" id="UP000635726">
    <property type="component" value="Unassembled WGS sequence"/>
</dbReference>
<dbReference type="InterPro" id="IPR036291">
    <property type="entry name" value="NAD(P)-bd_dom_sf"/>
</dbReference>
<evidence type="ECO:0000256" key="1">
    <source>
        <dbReference type="ARBA" id="ARBA00006484"/>
    </source>
</evidence>
<reference evidence="4" key="2">
    <citation type="submission" date="2020-09" db="EMBL/GenBank/DDBJ databases">
        <authorList>
            <person name="Sun Q."/>
            <person name="Ohkuma M."/>
        </authorList>
    </citation>
    <scope>NUCLEOTIDE SEQUENCE</scope>
    <source>
        <strain evidence="4">JCM 14371</strain>
    </source>
</reference>
<keyword evidence="5" id="KW-1185">Reference proteome</keyword>
<name>A0A917UKJ5_9DEIO</name>
<dbReference type="RefSeq" id="WP_188960616.1">
    <property type="nucleotide sequence ID" value="NZ_BMOE01000001.1"/>
</dbReference>
<evidence type="ECO:0000313" key="4">
    <source>
        <dbReference type="EMBL" id="GGJ64097.1"/>
    </source>
</evidence>
<dbReference type="PRINTS" id="PR00080">
    <property type="entry name" value="SDRFAMILY"/>
</dbReference>
<dbReference type="InterPro" id="IPR020904">
    <property type="entry name" value="Sc_DH/Rdtase_CS"/>
</dbReference>
<dbReference type="SUPFAM" id="SSF51735">
    <property type="entry name" value="NAD(P)-binding Rossmann-fold domains"/>
    <property type="match status" value="1"/>
</dbReference>
<evidence type="ECO:0000256" key="3">
    <source>
        <dbReference type="RuleBase" id="RU000363"/>
    </source>
</evidence>
<dbReference type="Pfam" id="PF00106">
    <property type="entry name" value="adh_short"/>
    <property type="match status" value="1"/>
</dbReference>
<organism evidence="4 5">
    <name type="scientific">Deinococcus aquiradiocola</name>
    <dbReference type="NCBI Taxonomy" id="393059"/>
    <lineage>
        <taxon>Bacteria</taxon>
        <taxon>Thermotogati</taxon>
        <taxon>Deinococcota</taxon>
        <taxon>Deinococci</taxon>
        <taxon>Deinococcales</taxon>
        <taxon>Deinococcaceae</taxon>
        <taxon>Deinococcus</taxon>
    </lineage>
</organism>
<gene>
    <name evidence="4" type="ORF">GCM10008939_04930</name>
</gene>
<keyword evidence="2" id="KW-0560">Oxidoreductase</keyword>
<dbReference type="GO" id="GO:0016020">
    <property type="term" value="C:membrane"/>
    <property type="evidence" value="ECO:0007669"/>
    <property type="project" value="TreeGrafter"/>
</dbReference>
<dbReference type="AlphaFoldDB" id="A0A917UKJ5"/>
<dbReference type="PROSITE" id="PS00061">
    <property type="entry name" value="ADH_SHORT"/>
    <property type="match status" value="1"/>
</dbReference>
<dbReference type="InterPro" id="IPR002347">
    <property type="entry name" value="SDR_fam"/>
</dbReference>
<dbReference type="PANTHER" id="PTHR44196">
    <property type="entry name" value="DEHYDROGENASE/REDUCTASE SDR FAMILY MEMBER 7B"/>
    <property type="match status" value="1"/>
</dbReference>
<dbReference type="EMBL" id="BMOE01000001">
    <property type="protein sequence ID" value="GGJ64097.1"/>
    <property type="molecule type" value="Genomic_DNA"/>
</dbReference>
<dbReference type="PRINTS" id="PR00081">
    <property type="entry name" value="GDHRDH"/>
</dbReference>
<comment type="similarity">
    <text evidence="1 3">Belongs to the short-chain dehydrogenases/reductases (SDR) family.</text>
</comment>
<comment type="caution">
    <text evidence="4">The sequence shown here is derived from an EMBL/GenBank/DDBJ whole genome shotgun (WGS) entry which is preliminary data.</text>
</comment>
<dbReference type="Gene3D" id="3.40.50.720">
    <property type="entry name" value="NAD(P)-binding Rossmann-like Domain"/>
    <property type="match status" value="1"/>
</dbReference>
<protein>
    <submittedName>
        <fullName evidence="4">Short-chain dehydrogenase</fullName>
    </submittedName>
</protein>
<sequence>MTTSSPSGHPAAPPVERRTVVLLTGASSGIGEVTARHLARQGYALVLTARRADLLARLAAELDPAGTRVLTVAADVSVQADRERLVQAAVARFGRVDVLVNNAGISIARGQWWDAPDPLRVLDVNLVSPIELVRLVLPDMRARGSGHIVNIGSVAGRVPTHGMYSASKYGLRGFSLALRRELLGSGVDVSLVSPGFVRTPLTGGARLPMPGPEIVARAVAEVLLRPRREVVTPRPYGPLSVLDAVLPGLGDVIVRRIARARYQRS</sequence>
<accession>A0A917UKJ5</accession>